<dbReference type="EMBL" id="MN740751">
    <property type="protein sequence ID" value="QHU10218.1"/>
    <property type="molecule type" value="Genomic_DNA"/>
</dbReference>
<name>A0A6C0K1Z3_9ZZZZ</name>
<proteinExistence type="predicted"/>
<protein>
    <submittedName>
        <fullName evidence="1">Uncharacterized protein</fullName>
    </submittedName>
</protein>
<sequence>MLHLYNRSSNKPALPILFSGSPKPLLYQTSTVKPPSVISATHTVVDEPLADPVVTDVPMDEPAASDVPLVQKKSKNPRVQVNCKIIHSKNVLLND</sequence>
<evidence type="ECO:0000313" key="1">
    <source>
        <dbReference type="EMBL" id="QHU10218.1"/>
    </source>
</evidence>
<accession>A0A6C0K1Z3</accession>
<reference evidence="1" key="1">
    <citation type="journal article" date="2020" name="Nature">
        <title>Giant virus diversity and host interactions through global metagenomics.</title>
        <authorList>
            <person name="Schulz F."/>
            <person name="Roux S."/>
            <person name="Paez-Espino D."/>
            <person name="Jungbluth S."/>
            <person name="Walsh D.A."/>
            <person name="Denef V.J."/>
            <person name="McMahon K.D."/>
            <person name="Konstantinidis K.T."/>
            <person name="Eloe-Fadrosh E.A."/>
            <person name="Kyrpides N.C."/>
            <person name="Woyke T."/>
        </authorList>
    </citation>
    <scope>NUCLEOTIDE SEQUENCE</scope>
    <source>
        <strain evidence="1">GVMAG-S-1101164-67</strain>
    </source>
</reference>
<dbReference type="AlphaFoldDB" id="A0A6C0K1Z3"/>
<organism evidence="1">
    <name type="scientific">viral metagenome</name>
    <dbReference type="NCBI Taxonomy" id="1070528"/>
    <lineage>
        <taxon>unclassified sequences</taxon>
        <taxon>metagenomes</taxon>
        <taxon>organismal metagenomes</taxon>
    </lineage>
</organism>